<accession>A0A5C5BAG1</accession>
<evidence type="ECO:0000313" key="2">
    <source>
        <dbReference type="Proteomes" id="UP000313849"/>
    </source>
</evidence>
<reference evidence="1 2" key="1">
    <citation type="submission" date="2019-06" db="EMBL/GenBank/DDBJ databases">
        <title>Draft genome sequence of Miniimonas arenae KCTC 19750T isolated from sea sand.</title>
        <authorList>
            <person name="Park S.-J."/>
        </authorList>
    </citation>
    <scope>NUCLEOTIDE SEQUENCE [LARGE SCALE GENOMIC DNA]</scope>
    <source>
        <strain evidence="1 2">KCTC 19750</strain>
    </source>
</reference>
<keyword evidence="2" id="KW-1185">Reference proteome</keyword>
<dbReference type="RefSeq" id="WP_139987789.1">
    <property type="nucleotide sequence ID" value="NZ_VENP01000080.1"/>
</dbReference>
<dbReference type="Gene3D" id="1.50.10.100">
    <property type="entry name" value="Chondroitin AC/alginate lyase"/>
    <property type="match status" value="1"/>
</dbReference>
<proteinExistence type="predicted"/>
<name>A0A5C5BAG1_9MICO</name>
<gene>
    <name evidence="1" type="ORF">FH969_14055</name>
</gene>
<dbReference type="InterPro" id="IPR008929">
    <property type="entry name" value="Chondroitin_lyas"/>
</dbReference>
<evidence type="ECO:0000313" key="1">
    <source>
        <dbReference type="EMBL" id="TNU72935.1"/>
    </source>
</evidence>
<protein>
    <submittedName>
        <fullName evidence="1">Uncharacterized protein</fullName>
    </submittedName>
</protein>
<sequence length="609" mass="63258">MPTTHHGVLDGAHRLGLPAAARAVLARYLEADGPVGGGGGLTGHRGVMAAVKAAVVATLVPDGEAAYAATRADGGGASAAPRADGYPVATVEAASRWLTRLEELQAPSGLFSSGDNLASPPDSAFTLTDVGLTLAVLRAVGRWPDDLPERLEGVLRRALPAVTTGGVHTPNHRWEISGALARAGELLGGSEGAAALARAQEWLTEGVDVDADGLYSERSPNYAAHVSNPSLLTLARTLDRADLRDVVHTNLHTLLDLATPDGRTETVHSRRQDQKSGPFPLGPFLGHVAVFAEACERCRAAAAWVRDLPGVDPVDVLAHALVDADVAAGLALAADAAPRSGATPTDLARRALGEGRRWWAGPRLLREWSAEGWTLAYGGSDVPATGRVASGLACNPTFLRVARGDLEVSVRLARDFFGLGPFRAQAAHPNEHGLALEESLAAGYYQPLPPALRRADADYRLEFEGRFAAAMAFSDRAVDLLHLTTRVSVAVVPASETDLGGVDLVIDTEGPATPHALELALSSDVRIDGAAPAGPDAVRLSGSDVAVSTGATVLTVDASPDGDDALPAVYSPGEAYEFLGGTDAVGGTRLYVTWSSPGTQRVALRFAHP</sequence>
<dbReference type="SUPFAM" id="SSF48230">
    <property type="entry name" value="Chondroitin AC/alginate lyase"/>
    <property type="match status" value="1"/>
</dbReference>
<dbReference type="AlphaFoldDB" id="A0A5C5BAG1"/>
<organism evidence="1 2">
    <name type="scientific">Miniimonas arenae</name>
    <dbReference type="NCBI Taxonomy" id="676201"/>
    <lineage>
        <taxon>Bacteria</taxon>
        <taxon>Bacillati</taxon>
        <taxon>Actinomycetota</taxon>
        <taxon>Actinomycetes</taxon>
        <taxon>Micrococcales</taxon>
        <taxon>Beutenbergiaceae</taxon>
        <taxon>Miniimonas</taxon>
    </lineage>
</organism>
<dbReference type="OrthoDB" id="1290722at2"/>
<comment type="caution">
    <text evidence="1">The sequence shown here is derived from an EMBL/GenBank/DDBJ whole genome shotgun (WGS) entry which is preliminary data.</text>
</comment>
<dbReference type="EMBL" id="VENP01000080">
    <property type="protein sequence ID" value="TNU72935.1"/>
    <property type="molecule type" value="Genomic_DNA"/>
</dbReference>
<dbReference type="Proteomes" id="UP000313849">
    <property type="component" value="Unassembled WGS sequence"/>
</dbReference>